<dbReference type="Proteomes" id="UP000037069">
    <property type="component" value="Unassembled WGS sequence"/>
</dbReference>
<evidence type="ECO:0000313" key="2">
    <source>
        <dbReference type="Proteomes" id="UP000037069"/>
    </source>
</evidence>
<name>A0A0L0CGV9_LUCCU</name>
<keyword evidence="2" id="KW-1185">Reference proteome</keyword>
<dbReference type="STRING" id="7375.A0A0L0CGV9"/>
<dbReference type="EMBL" id="JRES01000419">
    <property type="protein sequence ID" value="KNC31432.1"/>
    <property type="molecule type" value="Genomic_DNA"/>
</dbReference>
<protein>
    <submittedName>
        <fullName evidence="1">Uncharacterized protein</fullName>
    </submittedName>
</protein>
<proteinExistence type="predicted"/>
<feature type="non-terminal residue" evidence="1">
    <location>
        <position position="1"/>
    </location>
</feature>
<dbReference type="AlphaFoldDB" id="A0A0L0CGV9"/>
<dbReference type="InterPro" id="IPR014848">
    <property type="entry name" value="Rgp1"/>
</dbReference>
<feature type="non-terminal residue" evidence="1">
    <location>
        <position position="213"/>
    </location>
</feature>
<reference evidence="1 2" key="1">
    <citation type="journal article" date="2015" name="Nat. Commun.">
        <title>Lucilia cuprina genome unlocks parasitic fly biology to underpin future interventions.</title>
        <authorList>
            <person name="Anstead C.A."/>
            <person name="Korhonen P.K."/>
            <person name="Young N.D."/>
            <person name="Hall R.S."/>
            <person name="Jex A.R."/>
            <person name="Murali S.C."/>
            <person name="Hughes D.S."/>
            <person name="Lee S.F."/>
            <person name="Perry T."/>
            <person name="Stroehlein A.J."/>
            <person name="Ansell B.R."/>
            <person name="Breugelmans B."/>
            <person name="Hofmann A."/>
            <person name="Qu J."/>
            <person name="Dugan S."/>
            <person name="Lee S.L."/>
            <person name="Chao H."/>
            <person name="Dinh H."/>
            <person name="Han Y."/>
            <person name="Doddapaneni H.V."/>
            <person name="Worley K.C."/>
            <person name="Muzny D.M."/>
            <person name="Ioannidis P."/>
            <person name="Waterhouse R.M."/>
            <person name="Zdobnov E.M."/>
            <person name="James P.J."/>
            <person name="Bagnall N.H."/>
            <person name="Kotze A.C."/>
            <person name="Gibbs R.A."/>
            <person name="Richards S."/>
            <person name="Batterham P."/>
            <person name="Gasser R.B."/>
        </authorList>
    </citation>
    <scope>NUCLEOTIDE SEQUENCE [LARGE SCALE GENOMIC DNA]</scope>
    <source>
        <strain evidence="1 2">LS</strain>
        <tissue evidence="1">Full body</tissue>
    </source>
</reference>
<evidence type="ECO:0000313" key="1">
    <source>
        <dbReference type="EMBL" id="KNC31432.1"/>
    </source>
</evidence>
<comment type="caution">
    <text evidence="1">The sequence shown here is derived from an EMBL/GenBank/DDBJ whole genome shotgun (WGS) entry which is preliminary data.</text>
</comment>
<organism evidence="1 2">
    <name type="scientific">Lucilia cuprina</name>
    <name type="common">Green bottle fly</name>
    <name type="synonym">Australian sheep blowfly</name>
    <dbReference type="NCBI Taxonomy" id="7375"/>
    <lineage>
        <taxon>Eukaryota</taxon>
        <taxon>Metazoa</taxon>
        <taxon>Ecdysozoa</taxon>
        <taxon>Arthropoda</taxon>
        <taxon>Hexapoda</taxon>
        <taxon>Insecta</taxon>
        <taxon>Pterygota</taxon>
        <taxon>Neoptera</taxon>
        <taxon>Endopterygota</taxon>
        <taxon>Diptera</taxon>
        <taxon>Brachycera</taxon>
        <taxon>Muscomorpha</taxon>
        <taxon>Oestroidea</taxon>
        <taxon>Calliphoridae</taxon>
        <taxon>Luciliinae</taxon>
        <taxon>Lucilia</taxon>
    </lineage>
</organism>
<dbReference type="Pfam" id="PF08737">
    <property type="entry name" value="Rgp1"/>
    <property type="match status" value="1"/>
</dbReference>
<accession>A0A0L0CGV9</accession>
<gene>
    <name evidence="1" type="ORF">FF38_00877</name>
</gene>
<sequence length="213" mass="23239">QHFTKVHFELSKAGTPIAHLNLAKPVVKIGDILTVKVGFLRPCLHLSAYIELKEEIFEPYAALKPEQQQQTSSCVYTCFSRQYVQTFGLKELGLYFPTLTSATSRLDTEQVRASWTLKLEFFENWLLVRWCRGGRGGDVMFVGCLGGNLGEVGSSAIAVDSASSNTSLLESIDKSSTLESNSVSAFLSTSLSALLSAKSKFSDPVILSTSDPS</sequence>